<evidence type="ECO:0000256" key="5">
    <source>
        <dbReference type="ARBA" id="ARBA00022741"/>
    </source>
</evidence>
<sequence>MPDVSALIQLGWKPYYQQQLTLEEWESATMGRVISQERGVIHVQTSEGRRSIHISKGMPAFAVGDWVVLDASGKFIRLLERLSLFSRKAAGTKVSTQLIASNIDTVFIVSSMNQDFNLNRIERYLALANEAGVEPVIILTKLDTCEDPDQYIEQINAMDRFLETVAVNSLDSDSVRKLDAWCAEGKTLAFLGSSGVGKSTLINTLLGEHVQHTSSIREDDAKGRHATTSRSIHMLPSGGLLLDTPGMRELQLAGCEQGVDETFREIGELAGQCRFKNCQHENEPGCAVRAAIESGDLDGRRLANYLKLMKEQELNAATLAEKRAKEREFGRYIHAYKKSKSGKK</sequence>
<dbReference type="Gene3D" id="3.40.50.300">
    <property type="entry name" value="P-loop containing nucleotide triphosphate hydrolases"/>
    <property type="match status" value="1"/>
</dbReference>
<evidence type="ECO:0000256" key="7">
    <source>
        <dbReference type="ARBA" id="ARBA00022833"/>
    </source>
</evidence>
<keyword evidence="8 10" id="KW-0694">RNA-binding</keyword>
<dbReference type="InterPro" id="IPR027417">
    <property type="entry name" value="P-loop_NTPase"/>
</dbReference>
<feature type="binding site" evidence="10">
    <location>
        <begin position="192"/>
        <end position="200"/>
    </location>
    <ligand>
        <name>GTP</name>
        <dbReference type="ChEBI" id="CHEBI:37565"/>
    </ligand>
</feature>
<accession>A0A2K8L528</accession>
<comment type="cofactor">
    <cofactor evidence="10">
        <name>Zn(2+)</name>
        <dbReference type="ChEBI" id="CHEBI:29105"/>
    </cofactor>
    <text evidence="10">Binds 1 zinc ion per subunit.</text>
</comment>
<dbReference type="InterPro" id="IPR010914">
    <property type="entry name" value="RsgA_GTPase_dom"/>
</dbReference>
<dbReference type="EC" id="3.6.1.-" evidence="10"/>
<proteinExistence type="inferred from homology"/>
<dbReference type="KEGG" id="mfn:Ga0123462_1561"/>
<keyword evidence="14" id="KW-1185">Reference proteome</keyword>
<dbReference type="RefSeq" id="WP_232726403.1">
    <property type="nucleotide sequence ID" value="NZ_CP018800.1"/>
</dbReference>
<keyword evidence="5 10" id="KW-0547">Nucleotide-binding</keyword>
<evidence type="ECO:0000256" key="8">
    <source>
        <dbReference type="ARBA" id="ARBA00022884"/>
    </source>
</evidence>
<keyword evidence="3 10" id="KW-0479">Metal-binding</keyword>
<dbReference type="GO" id="GO:0019843">
    <property type="term" value="F:rRNA binding"/>
    <property type="evidence" value="ECO:0007669"/>
    <property type="project" value="UniProtKB-KW"/>
</dbReference>
<comment type="subcellular location">
    <subcellularLocation>
        <location evidence="10">Cytoplasm</location>
    </subcellularLocation>
</comment>
<dbReference type="GO" id="GO:0005525">
    <property type="term" value="F:GTP binding"/>
    <property type="evidence" value="ECO:0007669"/>
    <property type="project" value="UniProtKB-UniRule"/>
</dbReference>
<feature type="domain" description="EngC GTPase" evidence="11">
    <location>
        <begin position="101"/>
        <end position="248"/>
    </location>
</feature>
<dbReference type="InterPro" id="IPR030378">
    <property type="entry name" value="G_CP_dom"/>
</dbReference>
<dbReference type="InterPro" id="IPR004881">
    <property type="entry name" value="Ribosome_biogen_GTPase_RsgA"/>
</dbReference>
<feature type="domain" description="CP-type G" evidence="12">
    <location>
        <begin position="95"/>
        <end position="250"/>
    </location>
</feature>
<evidence type="ECO:0000256" key="10">
    <source>
        <dbReference type="HAMAP-Rule" id="MF_01820"/>
    </source>
</evidence>
<evidence type="ECO:0000256" key="9">
    <source>
        <dbReference type="ARBA" id="ARBA00023134"/>
    </source>
</evidence>
<comment type="similarity">
    <text evidence="10">Belongs to the TRAFAC class YlqF/YawG GTPase family. RsgA subfamily.</text>
</comment>
<dbReference type="SUPFAM" id="SSF52540">
    <property type="entry name" value="P-loop containing nucleoside triphosphate hydrolases"/>
    <property type="match status" value="1"/>
</dbReference>
<feature type="binding site" evidence="10">
    <location>
        <position position="286"/>
    </location>
    <ligand>
        <name>Zn(2+)</name>
        <dbReference type="ChEBI" id="CHEBI:29105"/>
    </ligand>
</feature>
<feature type="binding site" evidence="10">
    <location>
        <position position="273"/>
    </location>
    <ligand>
        <name>Zn(2+)</name>
        <dbReference type="ChEBI" id="CHEBI:29105"/>
    </ligand>
</feature>
<dbReference type="Proteomes" id="UP000231637">
    <property type="component" value="Chromosome"/>
</dbReference>
<evidence type="ECO:0000256" key="2">
    <source>
        <dbReference type="ARBA" id="ARBA00022517"/>
    </source>
</evidence>
<dbReference type="PANTHER" id="PTHR32120:SF10">
    <property type="entry name" value="SMALL RIBOSOMAL SUBUNIT BIOGENESIS GTPASE RSGA"/>
    <property type="match status" value="1"/>
</dbReference>
<feature type="binding site" evidence="10">
    <location>
        <position position="278"/>
    </location>
    <ligand>
        <name>Zn(2+)</name>
        <dbReference type="ChEBI" id="CHEBI:29105"/>
    </ligand>
</feature>
<dbReference type="Pfam" id="PF03193">
    <property type="entry name" value="RsgA_GTPase"/>
    <property type="match status" value="1"/>
</dbReference>
<comment type="subunit">
    <text evidence="10">Monomer. Associates with 30S ribosomal subunit, binds 16S rRNA.</text>
</comment>
<dbReference type="GO" id="GO:0046872">
    <property type="term" value="F:metal ion binding"/>
    <property type="evidence" value="ECO:0007669"/>
    <property type="project" value="UniProtKB-KW"/>
</dbReference>
<protein>
    <recommendedName>
        <fullName evidence="10">Small ribosomal subunit biogenesis GTPase RsgA</fullName>
        <ecNumber evidence="10">3.6.1.-</ecNumber>
    </recommendedName>
</protein>
<evidence type="ECO:0000313" key="13">
    <source>
        <dbReference type="EMBL" id="ATX82420.1"/>
    </source>
</evidence>
<dbReference type="NCBIfam" id="TIGR00157">
    <property type="entry name" value="ribosome small subunit-dependent GTPase A"/>
    <property type="match status" value="1"/>
</dbReference>
<keyword evidence="7 10" id="KW-0862">Zinc</keyword>
<dbReference type="EMBL" id="CP018800">
    <property type="protein sequence ID" value="ATX82420.1"/>
    <property type="molecule type" value="Genomic_DNA"/>
</dbReference>
<keyword evidence="9 10" id="KW-0342">GTP-binding</keyword>
<dbReference type="GO" id="GO:0042274">
    <property type="term" value="P:ribosomal small subunit biogenesis"/>
    <property type="evidence" value="ECO:0007669"/>
    <property type="project" value="UniProtKB-UniRule"/>
</dbReference>
<gene>
    <name evidence="10" type="primary">rsgA</name>
    <name evidence="13" type="ORF">Ga0123462_1561</name>
</gene>
<dbReference type="GO" id="GO:0003924">
    <property type="term" value="F:GTPase activity"/>
    <property type="evidence" value="ECO:0007669"/>
    <property type="project" value="UniProtKB-UniRule"/>
</dbReference>
<keyword evidence="6 10" id="KW-0378">Hydrolase</keyword>
<organism evidence="13 14">
    <name type="scientific">Mariprofundus ferrinatatus</name>
    <dbReference type="NCBI Taxonomy" id="1921087"/>
    <lineage>
        <taxon>Bacteria</taxon>
        <taxon>Pseudomonadati</taxon>
        <taxon>Pseudomonadota</taxon>
        <taxon>Candidatius Mariprofundia</taxon>
        <taxon>Mariprofundales</taxon>
        <taxon>Mariprofundaceae</taxon>
        <taxon>Mariprofundus</taxon>
    </lineage>
</organism>
<keyword evidence="1 10" id="KW-0963">Cytoplasm</keyword>
<dbReference type="PROSITE" id="PS51721">
    <property type="entry name" value="G_CP"/>
    <property type="match status" value="1"/>
</dbReference>
<feature type="binding site" evidence="10">
    <location>
        <begin position="140"/>
        <end position="143"/>
    </location>
    <ligand>
        <name>GTP</name>
        <dbReference type="ChEBI" id="CHEBI:37565"/>
    </ligand>
</feature>
<dbReference type="HAMAP" id="MF_01820">
    <property type="entry name" value="GTPase_RsgA"/>
    <property type="match status" value="1"/>
</dbReference>
<dbReference type="AlphaFoldDB" id="A0A2K8L528"/>
<comment type="function">
    <text evidence="10">One of several proteins that assist in the late maturation steps of the functional core of the 30S ribosomal subunit. Helps release RbfA from mature subunits. May play a role in the assembly of ribosomal proteins into the subunit. Circularly permuted GTPase that catalyzes slow GTP hydrolysis, GTPase activity is stimulated by the 30S ribosomal subunit.</text>
</comment>
<dbReference type="PROSITE" id="PS50936">
    <property type="entry name" value="ENGC_GTPASE"/>
    <property type="match status" value="1"/>
</dbReference>
<evidence type="ECO:0000259" key="12">
    <source>
        <dbReference type="PROSITE" id="PS51721"/>
    </source>
</evidence>
<keyword evidence="4 10" id="KW-0699">rRNA-binding</keyword>
<dbReference type="CDD" id="cd01854">
    <property type="entry name" value="YjeQ_EngC"/>
    <property type="match status" value="1"/>
</dbReference>
<evidence type="ECO:0000256" key="1">
    <source>
        <dbReference type="ARBA" id="ARBA00022490"/>
    </source>
</evidence>
<reference evidence="13 14" key="1">
    <citation type="submission" date="2016-12" db="EMBL/GenBank/DDBJ databases">
        <title>Isolation and genomic insights into novel planktonic Zetaproteobacteria from stratified waters of the Chesapeake Bay.</title>
        <authorList>
            <person name="McAllister S.M."/>
            <person name="Kato S."/>
            <person name="Chan C.S."/>
            <person name="Chiu B.K."/>
            <person name="Field E.K."/>
        </authorList>
    </citation>
    <scope>NUCLEOTIDE SEQUENCE [LARGE SCALE GENOMIC DNA]</scope>
    <source>
        <strain evidence="13 14">CP-8</strain>
    </source>
</reference>
<dbReference type="PANTHER" id="PTHR32120">
    <property type="entry name" value="SMALL RIBOSOMAL SUBUNIT BIOGENESIS GTPASE RSGA"/>
    <property type="match status" value="1"/>
</dbReference>
<feature type="binding site" evidence="10">
    <location>
        <position position="280"/>
    </location>
    <ligand>
        <name>Zn(2+)</name>
        <dbReference type="ChEBI" id="CHEBI:29105"/>
    </ligand>
</feature>
<name>A0A2K8L528_9PROT</name>
<dbReference type="GO" id="GO:0005737">
    <property type="term" value="C:cytoplasm"/>
    <property type="evidence" value="ECO:0007669"/>
    <property type="project" value="UniProtKB-SubCell"/>
</dbReference>
<keyword evidence="2 10" id="KW-0690">Ribosome biogenesis</keyword>
<dbReference type="Gene3D" id="1.10.40.50">
    <property type="entry name" value="Probable gtpase engc, domain 3"/>
    <property type="match status" value="1"/>
</dbReference>
<evidence type="ECO:0000313" key="14">
    <source>
        <dbReference type="Proteomes" id="UP000231637"/>
    </source>
</evidence>
<evidence type="ECO:0000256" key="3">
    <source>
        <dbReference type="ARBA" id="ARBA00022723"/>
    </source>
</evidence>
<evidence type="ECO:0000256" key="4">
    <source>
        <dbReference type="ARBA" id="ARBA00022730"/>
    </source>
</evidence>
<evidence type="ECO:0000256" key="6">
    <source>
        <dbReference type="ARBA" id="ARBA00022801"/>
    </source>
</evidence>
<evidence type="ECO:0000259" key="11">
    <source>
        <dbReference type="PROSITE" id="PS50936"/>
    </source>
</evidence>